<dbReference type="AlphaFoldDB" id="A0A382DS76"/>
<name>A0A382DS76_9ZZZZ</name>
<dbReference type="EMBL" id="UINC01040646">
    <property type="protein sequence ID" value="SVB40804.1"/>
    <property type="molecule type" value="Genomic_DNA"/>
</dbReference>
<protein>
    <submittedName>
        <fullName evidence="1">Uncharacterized protein</fullName>
    </submittedName>
</protein>
<proteinExistence type="predicted"/>
<gene>
    <name evidence="1" type="ORF">METZ01_LOCUS193658</name>
</gene>
<organism evidence="1">
    <name type="scientific">marine metagenome</name>
    <dbReference type="NCBI Taxonomy" id="408172"/>
    <lineage>
        <taxon>unclassified sequences</taxon>
        <taxon>metagenomes</taxon>
        <taxon>ecological metagenomes</taxon>
    </lineage>
</organism>
<sequence>MVGLDESHLLERLSDITLKSELEERDQQLASQMVTRGLLNRTRKDGKIAFTKN</sequence>
<evidence type="ECO:0000313" key="1">
    <source>
        <dbReference type="EMBL" id="SVB40804.1"/>
    </source>
</evidence>
<reference evidence="1" key="1">
    <citation type="submission" date="2018-05" db="EMBL/GenBank/DDBJ databases">
        <authorList>
            <person name="Lanie J.A."/>
            <person name="Ng W.-L."/>
            <person name="Kazmierczak K.M."/>
            <person name="Andrzejewski T.M."/>
            <person name="Davidsen T.M."/>
            <person name="Wayne K.J."/>
            <person name="Tettelin H."/>
            <person name="Glass J.I."/>
            <person name="Rusch D."/>
            <person name="Podicherti R."/>
            <person name="Tsui H.-C.T."/>
            <person name="Winkler M.E."/>
        </authorList>
    </citation>
    <scope>NUCLEOTIDE SEQUENCE</scope>
</reference>
<accession>A0A382DS76</accession>